<evidence type="ECO:0000313" key="3">
    <source>
        <dbReference type="Proteomes" id="UP000563524"/>
    </source>
</evidence>
<evidence type="ECO:0008006" key="4">
    <source>
        <dbReference type="Google" id="ProtNLM"/>
    </source>
</evidence>
<dbReference type="AlphaFoldDB" id="A0A840I4I6"/>
<keyword evidence="3" id="KW-1185">Reference proteome</keyword>
<gene>
    <name evidence="2" type="ORF">GGQ59_001708</name>
</gene>
<comment type="caution">
    <text evidence="2">The sequence shown here is derived from an EMBL/GenBank/DDBJ whole genome shotgun (WGS) entry which is preliminary data.</text>
</comment>
<evidence type="ECO:0000256" key="1">
    <source>
        <dbReference type="SAM" id="MobiDB-lite"/>
    </source>
</evidence>
<dbReference type="RefSeq" id="WP_183817532.1">
    <property type="nucleotide sequence ID" value="NZ_JACHOB010000003.1"/>
</dbReference>
<dbReference type="Pfam" id="PF11528">
    <property type="entry name" value="DUF3224"/>
    <property type="match status" value="1"/>
</dbReference>
<accession>A0A840I4I6</accession>
<evidence type="ECO:0000313" key="2">
    <source>
        <dbReference type="EMBL" id="MBB4659183.1"/>
    </source>
</evidence>
<feature type="region of interest" description="Disordered" evidence="1">
    <location>
        <begin position="1"/>
        <end position="26"/>
    </location>
</feature>
<dbReference type="InterPro" id="IPR023159">
    <property type="entry name" value="SO1590-like_sf"/>
</dbReference>
<proteinExistence type="predicted"/>
<dbReference type="EMBL" id="JACHOB010000003">
    <property type="protein sequence ID" value="MBB4659183.1"/>
    <property type="molecule type" value="Genomic_DNA"/>
</dbReference>
<name>A0A840I4I6_9PROT</name>
<organism evidence="2 3">
    <name type="scientific">Parvularcula dongshanensis</name>
    <dbReference type="NCBI Taxonomy" id="1173995"/>
    <lineage>
        <taxon>Bacteria</taxon>
        <taxon>Pseudomonadati</taxon>
        <taxon>Pseudomonadota</taxon>
        <taxon>Alphaproteobacteria</taxon>
        <taxon>Parvularculales</taxon>
        <taxon>Parvularculaceae</taxon>
        <taxon>Parvularcula</taxon>
    </lineage>
</organism>
<dbReference type="Gene3D" id="2.40.350.10">
    <property type="entry name" value="SO1590-like"/>
    <property type="match status" value="1"/>
</dbReference>
<dbReference type="InterPro" id="IPR021607">
    <property type="entry name" value="DUF3224"/>
</dbReference>
<feature type="compositionally biased region" description="Polar residues" evidence="1">
    <location>
        <begin position="1"/>
        <end position="10"/>
    </location>
</feature>
<protein>
    <recommendedName>
        <fullName evidence="4">DUF3224 domain-containing protein</fullName>
    </recommendedName>
</protein>
<dbReference type="Proteomes" id="UP000563524">
    <property type="component" value="Unassembled WGS sequence"/>
</dbReference>
<dbReference type="SUPFAM" id="SSF159238">
    <property type="entry name" value="SO1590-like"/>
    <property type="match status" value="1"/>
</dbReference>
<sequence length="129" mass="13306">MDQARGTFSVSMEPVEENEGEGATLGRMTLSKTFEGDLAGRSEGQMLTAMTPVQGSAAYVAIERFEGSLGGRSGGFALSHRGVMSAAGQDLVIGIVPDSGSGDLSGIKGTMDIEVSGGQHAYTLDYDLP</sequence>
<reference evidence="2 3" key="1">
    <citation type="submission" date="2020-08" db="EMBL/GenBank/DDBJ databases">
        <title>Genomic Encyclopedia of Type Strains, Phase IV (KMG-IV): sequencing the most valuable type-strain genomes for metagenomic binning, comparative biology and taxonomic classification.</title>
        <authorList>
            <person name="Goeker M."/>
        </authorList>
    </citation>
    <scope>NUCLEOTIDE SEQUENCE [LARGE SCALE GENOMIC DNA]</scope>
    <source>
        <strain evidence="2 3">DSM 102850</strain>
    </source>
</reference>